<name>A0ACC1C5E5_9ROSI</name>
<proteinExistence type="predicted"/>
<reference evidence="2" key="1">
    <citation type="journal article" date="2023" name="G3 (Bethesda)">
        <title>Genome assembly and association tests identify interacting loci associated with vigor, precocity, and sex in interspecific pistachio rootstocks.</title>
        <authorList>
            <person name="Palmer W."/>
            <person name="Jacygrad E."/>
            <person name="Sagayaradj S."/>
            <person name="Cavanaugh K."/>
            <person name="Han R."/>
            <person name="Bertier L."/>
            <person name="Beede B."/>
            <person name="Kafkas S."/>
            <person name="Golino D."/>
            <person name="Preece J."/>
            <person name="Michelmore R."/>
        </authorList>
    </citation>
    <scope>NUCLEOTIDE SEQUENCE [LARGE SCALE GENOMIC DNA]</scope>
</reference>
<dbReference type="Proteomes" id="UP001164250">
    <property type="component" value="Chromosome 1"/>
</dbReference>
<accession>A0ACC1C5E5</accession>
<evidence type="ECO:0000313" key="2">
    <source>
        <dbReference type="Proteomes" id="UP001164250"/>
    </source>
</evidence>
<dbReference type="EMBL" id="CM047897">
    <property type="protein sequence ID" value="KAJ0110778.1"/>
    <property type="molecule type" value="Genomic_DNA"/>
</dbReference>
<evidence type="ECO:0000313" key="1">
    <source>
        <dbReference type="EMBL" id="KAJ0110778.1"/>
    </source>
</evidence>
<protein>
    <submittedName>
        <fullName evidence="1">Uncharacterized protein</fullName>
    </submittedName>
</protein>
<comment type="caution">
    <text evidence="1">The sequence shown here is derived from an EMBL/GenBank/DDBJ whole genome shotgun (WGS) entry which is preliminary data.</text>
</comment>
<sequence>MAFNASSRSENVSLPPPGEGMTWHRLVDTALQFPGFFSIDGEPVLEQEVGLHIYEMKPYSCTLFEACCSSN</sequence>
<organism evidence="1 2">
    <name type="scientific">Pistacia atlantica</name>
    <dbReference type="NCBI Taxonomy" id="434234"/>
    <lineage>
        <taxon>Eukaryota</taxon>
        <taxon>Viridiplantae</taxon>
        <taxon>Streptophyta</taxon>
        <taxon>Embryophyta</taxon>
        <taxon>Tracheophyta</taxon>
        <taxon>Spermatophyta</taxon>
        <taxon>Magnoliopsida</taxon>
        <taxon>eudicotyledons</taxon>
        <taxon>Gunneridae</taxon>
        <taxon>Pentapetalae</taxon>
        <taxon>rosids</taxon>
        <taxon>malvids</taxon>
        <taxon>Sapindales</taxon>
        <taxon>Anacardiaceae</taxon>
        <taxon>Pistacia</taxon>
    </lineage>
</organism>
<gene>
    <name evidence="1" type="ORF">Patl1_01175</name>
</gene>
<keyword evidence="2" id="KW-1185">Reference proteome</keyword>